<feature type="transmembrane region" description="Helical" evidence="1">
    <location>
        <begin position="50"/>
        <end position="76"/>
    </location>
</feature>
<name>Q98QT1_MYCPU</name>
<evidence type="ECO:0000256" key="1">
    <source>
        <dbReference type="SAM" id="Phobius"/>
    </source>
</evidence>
<feature type="transmembrane region" description="Helical" evidence="1">
    <location>
        <begin position="16"/>
        <end position="38"/>
    </location>
</feature>
<dbReference type="Proteomes" id="UP000000528">
    <property type="component" value="Chromosome"/>
</dbReference>
<accession>Q98QT1</accession>
<reference evidence="2 3" key="1">
    <citation type="journal article" date="2001" name="Nucleic Acids Res.">
        <title>The complete genome sequence of the murine respiratory pathogen Mycoplasma pulmonis.</title>
        <authorList>
            <person name="Chambaud I."/>
            <person name="Heilig R."/>
            <person name="Ferris S."/>
            <person name="Barbe V."/>
            <person name="Samson D."/>
            <person name="Galisson F."/>
            <person name="Moszer I."/>
            <person name="Dybvig K."/>
            <person name="Wroblewski H."/>
            <person name="Viari A."/>
            <person name="Rocha E.P.C."/>
            <person name="Blanchard A."/>
        </authorList>
    </citation>
    <scope>NUCLEOTIDE SEQUENCE [LARGE SCALE GENOMIC DNA]</scope>
    <source>
        <strain evidence="2 3">UAB CTIP</strain>
    </source>
</reference>
<dbReference type="BioCyc" id="MPUL272635:G1GT6-281-MONOMER"/>
<protein>
    <recommendedName>
        <fullName evidence="4">DUF3899 domain-containing protein</fullName>
    </recommendedName>
</protein>
<dbReference type="KEGG" id="mpu:MYPU_2800"/>
<organism evidence="3">
    <name type="scientific">Mycoplasmopsis pulmonis (strain UAB CTIP)</name>
    <name type="common">Mycoplasma pulmonis</name>
    <dbReference type="NCBI Taxonomy" id="272635"/>
    <lineage>
        <taxon>Bacteria</taxon>
        <taxon>Bacillati</taxon>
        <taxon>Mycoplasmatota</taxon>
        <taxon>Mycoplasmoidales</taxon>
        <taxon>Metamycoplasmataceae</taxon>
        <taxon>Mycoplasmopsis</taxon>
    </lineage>
</organism>
<dbReference type="EMBL" id="AL445563">
    <property type="protein sequence ID" value="CAC13453.1"/>
    <property type="molecule type" value="Genomic_DNA"/>
</dbReference>
<proteinExistence type="predicted"/>
<keyword evidence="1" id="KW-0812">Transmembrane</keyword>
<keyword evidence="1" id="KW-1133">Transmembrane helix</keyword>
<feature type="transmembrane region" description="Helical" evidence="1">
    <location>
        <begin position="112"/>
        <end position="136"/>
    </location>
</feature>
<evidence type="ECO:0000313" key="3">
    <source>
        <dbReference type="Proteomes" id="UP000000528"/>
    </source>
</evidence>
<dbReference type="AlphaFoldDB" id="Q98QT1"/>
<dbReference type="RefSeq" id="WP_010925084.1">
    <property type="nucleotide sequence ID" value="NC_002771.1"/>
</dbReference>
<evidence type="ECO:0000313" key="2">
    <source>
        <dbReference type="EMBL" id="CAC13453.1"/>
    </source>
</evidence>
<evidence type="ECO:0008006" key="4">
    <source>
        <dbReference type="Google" id="ProtNLM"/>
    </source>
</evidence>
<keyword evidence="3" id="KW-1185">Reference proteome</keyword>
<keyword evidence="1" id="KW-0472">Membrane</keyword>
<dbReference type="HOGENOM" id="CLU_1862979_0_0_14"/>
<gene>
    <name evidence="2" type="ordered locus">MYPU_2800</name>
</gene>
<dbReference type="PIR" id="H90546">
    <property type="entry name" value="H90546"/>
</dbReference>
<sequence length="137" mass="16350">MTKWLKNQWQKTNKTTFAMALVGQFVFIIGFSLFLTFYQKNLWYNAINTSSVIVLLFCLINVLIRFTLFKSIILWWKNLQIINQNRRTFNKKDHKEKITSEQYNSELKNKPWITLLSVLAISFIITIVTLIIYYSLN</sequence>